<dbReference type="Proteomes" id="UP000215914">
    <property type="component" value="Unassembled WGS sequence"/>
</dbReference>
<dbReference type="InterPro" id="IPR000010">
    <property type="entry name" value="Cystatin_dom"/>
</dbReference>
<evidence type="ECO:0000313" key="4">
    <source>
        <dbReference type="EMBL" id="KAF5806404.1"/>
    </source>
</evidence>
<reference evidence="4" key="1">
    <citation type="journal article" date="2017" name="Nature">
        <title>The sunflower genome provides insights into oil metabolism, flowering and Asterid evolution.</title>
        <authorList>
            <person name="Badouin H."/>
            <person name="Gouzy J."/>
            <person name="Grassa C.J."/>
            <person name="Murat F."/>
            <person name="Staton S.E."/>
            <person name="Cottret L."/>
            <person name="Lelandais-Briere C."/>
            <person name="Owens G.L."/>
            <person name="Carrere S."/>
            <person name="Mayjonade B."/>
            <person name="Legrand L."/>
            <person name="Gill N."/>
            <person name="Kane N.C."/>
            <person name="Bowers J.E."/>
            <person name="Hubner S."/>
            <person name="Bellec A."/>
            <person name="Berard A."/>
            <person name="Berges H."/>
            <person name="Blanchet N."/>
            <person name="Boniface M.C."/>
            <person name="Brunel D."/>
            <person name="Catrice O."/>
            <person name="Chaidir N."/>
            <person name="Claudel C."/>
            <person name="Donnadieu C."/>
            <person name="Faraut T."/>
            <person name="Fievet G."/>
            <person name="Helmstetter N."/>
            <person name="King M."/>
            <person name="Knapp S.J."/>
            <person name="Lai Z."/>
            <person name="Le Paslier M.C."/>
            <person name="Lippi Y."/>
            <person name="Lorenzon L."/>
            <person name="Mandel J.R."/>
            <person name="Marage G."/>
            <person name="Marchand G."/>
            <person name="Marquand E."/>
            <person name="Bret-Mestries E."/>
            <person name="Morien E."/>
            <person name="Nambeesan S."/>
            <person name="Nguyen T."/>
            <person name="Pegot-Espagnet P."/>
            <person name="Pouilly N."/>
            <person name="Raftis F."/>
            <person name="Sallet E."/>
            <person name="Schiex T."/>
            <person name="Thomas J."/>
            <person name="Vandecasteele C."/>
            <person name="Vares D."/>
            <person name="Vear F."/>
            <person name="Vautrin S."/>
            <person name="Crespi M."/>
            <person name="Mangin B."/>
            <person name="Burke J.M."/>
            <person name="Salse J."/>
            <person name="Munos S."/>
            <person name="Vincourt P."/>
            <person name="Rieseberg L.H."/>
            <person name="Langlade N.B."/>
        </authorList>
    </citation>
    <scope>NUCLEOTIDE SEQUENCE</scope>
    <source>
        <tissue evidence="4">Leaves</tissue>
    </source>
</reference>
<dbReference type="OrthoDB" id="2016588at2759"/>
<protein>
    <submittedName>
        <fullName evidence="4">Cystatin domain-containing protein</fullName>
    </submittedName>
</protein>
<evidence type="ECO:0000256" key="1">
    <source>
        <dbReference type="ARBA" id="ARBA00022690"/>
    </source>
</evidence>
<sequence length="121" mass="13506">MGLKCHKVLFTLVVFFLGMFINNISLASGVKKLDEKWSPISPSDPAMVDIAKFAVNAHNEGHPESRVVFDSLVSGETSGYPNPIYHMIIAAKSDIVRKYLAVLAERPYMNSLWLLDWQGPL</sequence>
<keyword evidence="1" id="KW-0646">Protease inhibitor</keyword>
<name>A0A9K3NN52_HELAN</name>
<dbReference type="GO" id="GO:0004869">
    <property type="term" value="F:cysteine-type endopeptidase inhibitor activity"/>
    <property type="evidence" value="ECO:0007669"/>
    <property type="project" value="UniProtKB-KW"/>
</dbReference>
<keyword evidence="2" id="KW-0789">Thiol protease inhibitor</keyword>
<accession>A0A9K3NN52</accession>
<dbReference type="SUPFAM" id="SSF54403">
    <property type="entry name" value="Cystatin/monellin"/>
    <property type="match status" value="1"/>
</dbReference>
<evidence type="ECO:0000313" key="5">
    <source>
        <dbReference type="Proteomes" id="UP000215914"/>
    </source>
</evidence>
<dbReference type="AlphaFoldDB" id="A0A9K3NN52"/>
<dbReference type="Gramene" id="mRNA:HanXRQr2_Chr05g0221041">
    <property type="protein sequence ID" value="CDS:HanXRQr2_Chr05g0221041.1"/>
    <property type="gene ID" value="HanXRQr2_Chr05g0221041"/>
</dbReference>
<evidence type="ECO:0000256" key="2">
    <source>
        <dbReference type="ARBA" id="ARBA00022704"/>
    </source>
</evidence>
<evidence type="ECO:0000259" key="3">
    <source>
        <dbReference type="Pfam" id="PF16845"/>
    </source>
</evidence>
<reference evidence="4" key="2">
    <citation type="submission" date="2020-06" db="EMBL/GenBank/DDBJ databases">
        <title>Helianthus annuus Genome sequencing and assembly Release 2.</title>
        <authorList>
            <person name="Gouzy J."/>
            <person name="Langlade N."/>
            <person name="Munos S."/>
        </authorList>
    </citation>
    <scope>NUCLEOTIDE SEQUENCE</scope>
    <source>
        <tissue evidence="4">Leaves</tissue>
    </source>
</reference>
<dbReference type="PANTHER" id="PTHR47364:SF2">
    <property type="entry name" value="CYSTEINE PROTEINASE INHIBITOR 5"/>
    <property type="match status" value="1"/>
</dbReference>
<gene>
    <name evidence="4" type="ORF">HanXRQr2_Chr05g0221041</name>
</gene>
<dbReference type="Pfam" id="PF16845">
    <property type="entry name" value="SQAPI"/>
    <property type="match status" value="1"/>
</dbReference>
<feature type="domain" description="Cystatin" evidence="3">
    <location>
        <begin position="43"/>
        <end position="113"/>
    </location>
</feature>
<dbReference type="Gene3D" id="3.10.450.10">
    <property type="match status" value="1"/>
</dbReference>
<organism evidence="4 5">
    <name type="scientific">Helianthus annuus</name>
    <name type="common">Common sunflower</name>
    <dbReference type="NCBI Taxonomy" id="4232"/>
    <lineage>
        <taxon>Eukaryota</taxon>
        <taxon>Viridiplantae</taxon>
        <taxon>Streptophyta</taxon>
        <taxon>Embryophyta</taxon>
        <taxon>Tracheophyta</taxon>
        <taxon>Spermatophyta</taxon>
        <taxon>Magnoliopsida</taxon>
        <taxon>eudicotyledons</taxon>
        <taxon>Gunneridae</taxon>
        <taxon>Pentapetalae</taxon>
        <taxon>asterids</taxon>
        <taxon>campanulids</taxon>
        <taxon>Asterales</taxon>
        <taxon>Asteraceae</taxon>
        <taxon>Asteroideae</taxon>
        <taxon>Heliantheae alliance</taxon>
        <taxon>Heliantheae</taxon>
        <taxon>Helianthus</taxon>
    </lineage>
</organism>
<keyword evidence="5" id="KW-1185">Reference proteome</keyword>
<comment type="caution">
    <text evidence="4">The sequence shown here is derived from an EMBL/GenBank/DDBJ whole genome shotgun (WGS) entry which is preliminary data.</text>
</comment>
<dbReference type="PANTHER" id="PTHR47364">
    <property type="entry name" value="CYSTEINE PROTEINASE INHIBITOR 5"/>
    <property type="match status" value="1"/>
</dbReference>
<dbReference type="InterPro" id="IPR046350">
    <property type="entry name" value="Cystatin_sf"/>
</dbReference>
<dbReference type="EMBL" id="MNCJ02000320">
    <property type="protein sequence ID" value="KAF5806404.1"/>
    <property type="molecule type" value="Genomic_DNA"/>
</dbReference>
<proteinExistence type="predicted"/>